<keyword evidence="8" id="KW-0675">Receptor</keyword>
<evidence type="ECO:0000256" key="3">
    <source>
        <dbReference type="ARBA" id="ARBA00023237"/>
    </source>
</evidence>
<comment type="similarity">
    <text evidence="4">Belongs to the TonB-dependent receptor family.</text>
</comment>
<gene>
    <name evidence="8" type="ORF">HQ865_19195</name>
</gene>
<dbReference type="InterPro" id="IPR012910">
    <property type="entry name" value="Plug_dom"/>
</dbReference>
<evidence type="ECO:0000313" key="9">
    <source>
        <dbReference type="Proteomes" id="UP000505355"/>
    </source>
</evidence>
<evidence type="ECO:0000256" key="5">
    <source>
        <dbReference type="SAM" id="SignalP"/>
    </source>
</evidence>
<dbReference type="EMBL" id="CP054139">
    <property type="protein sequence ID" value="QKJ31801.1"/>
    <property type="molecule type" value="Genomic_DNA"/>
</dbReference>
<dbReference type="PANTHER" id="PTHR40980:SF5">
    <property type="entry name" value="TONB-DEPENDENT RECEPTOR"/>
    <property type="match status" value="1"/>
</dbReference>
<accession>A0A7D4UN85</accession>
<dbReference type="GO" id="GO:0009279">
    <property type="term" value="C:cell outer membrane"/>
    <property type="evidence" value="ECO:0007669"/>
    <property type="project" value="UniProtKB-SubCell"/>
</dbReference>
<keyword evidence="4" id="KW-0798">TonB box</keyword>
<dbReference type="InterPro" id="IPR036942">
    <property type="entry name" value="Beta-barrel_TonB_sf"/>
</dbReference>
<evidence type="ECO:0000256" key="1">
    <source>
        <dbReference type="ARBA" id="ARBA00004442"/>
    </source>
</evidence>
<dbReference type="RefSeq" id="WP_173416459.1">
    <property type="nucleotide sequence ID" value="NZ_CP054139.1"/>
</dbReference>
<keyword evidence="9" id="KW-1185">Reference proteome</keyword>
<reference evidence="8 9" key="1">
    <citation type="submission" date="2020-05" db="EMBL/GenBank/DDBJ databases">
        <title>Mucilaginibacter mali sp. nov.</title>
        <authorList>
            <person name="Kim H.S."/>
            <person name="Lee K.C."/>
            <person name="Suh M.K."/>
            <person name="Kim J.-S."/>
            <person name="Han K.-I."/>
            <person name="Eom M.K."/>
            <person name="Shin Y.K."/>
            <person name="Lee J.-S."/>
        </authorList>
    </citation>
    <scope>NUCLEOTIDE SEQUENCE [LARGE SCALE GENOMIC DNA]</scope>
    <source>
        <strain evidence="8 9">G2-14</strain>
    </source>
</reference>
<dbReference type="Pfam" id="PF00593">
    <property type="entry name" value="TonB_dep_Rec_b-barrel"/>
    <property type="match status" value="1"/>
</dbReference>
<dbReference type="KEGG" id="mmab:HQ865_19195"/>
<proteinExistence type="inferred from homology"/>
<dbReference type="Gene3D" id="2.40.170.20">
    <property type="entry name" value="TonB-dependent receptor, beta-barrel domain"/>
    <property type="match status" value="1"/>
</dbReference>
<dbReference type="Proteomes" id="UP000505355">
    <property type="component" value="Chromosome"/>
</dbReference>
<dbReference type="Gene3D" id="2.170.130.10">
    <property type="entry name" value="TonB-dependent receptor, plug domain"/>
    <property type="match status" value="1"/>
</dbReference>
<dbReference type="Gene3D" id="2.60.40.1120">
    <property type="entry name" value="Carboxypeptidase-like, regulatory domain"/>
    <property type="match status" value="1"/>
</dbReference>
<comment type="subcellular location">
    <subcellularLocation>
        <location evidence="1 4">Cell outer membrane</location>
    </subcellularLocation>
</comment>
<sequence>MFRKFTSLSVIALLILASVSAFAQLPGKITGKISDGKNSEALIGATVLIDGTTKGAATNIDGVYLVNGVVPGKYTLTIKYIGYASKQISDVEVKAGAVTTLNVIMDAVSAKTLNTVVIKGTFRQESVNALYAAQKNNAGITDGITSETIKRSPDKSTSDVLRRVSGATVQDNKFVVVRGLSDRYNNASLDGTSLPSTEPNRKAFSFDIVPANLVDNLVISKTATPNLPGDFAGGAIQIFTKDIPDNNFLTVSAAYGYNTNTTFKNFKSGYRNLSDYFGFDNGSHALPSGFPSSNAITAGSLTQQQQTTALLKLNPNFNIYNTSAFLNQNYQVTFGRVKDFKSGNRFGAIVALTYRNALQTTPDIGLNYYEFHFTDNKYKFSTNLGALANFAYSYGKNKITFKNIYNRILDDQFLYRTGYNGQTGNPDNRFTAFDMVQKGLYKGTLQGDHGFENNSKFTWVASYSGITNNQPDQRKTNYALISGVYKADVDASGKQNARFFSDLNEDVYAGQVDYSLPLNMFKQKSVLKAGASSQYRNRSFEPRFIVESLNSGPGFNFDPEAVKALPLNQIFSRGIVGQNVYSLKDIVTKSDPYNAHTFTNSAYAMLDNKFGDKFRLVWGARVEKFNLVLNDKDATTPEVNMDNLDILPSANLTYALTPKANLRFSYSRTIGRPELRELAPFGYYDFELLGTVTGNRNLKTAHINNLDLRYEVYPSAGQIISVSAFYKDFQDPIETGIYDVNSTPDYNFFNAQKAINYGVEFEIRKKLDFITPSMVNTTFYTNVALIKSETTDSRFTVSENNNKRPMVGQAPYVINVGLMQSAYNNKLNINLLYNRVGERIFKARGNQFPAIYERPRDVIDAQLGYKVFKNKGEFKLSANDILNQPTNFFYKGDTQQYVIGSSASRQGTISYYRTGVNYTLSYTHNF</sequence>
<dbReference type="InterPro" id="IPR037066">
    <property type="entry name" value="Plug_dom_sf"/>
</dbReference>
<feature type="domain" description="TonB-dependent receptor-like beta-barrel" evidence="6">
    <location>
        <begin position="406"/>
        <end position="868"/>
    </location>
</feature>
<evidence type="ECO:0000256" key="4">
    <source>
        <dbReference type="RuleBase" id="RU003357"/>
    </source>
</evidence>
<dbReference type="Pfam" id="PF07715">
    <property type="entry name" value="Plug"/>
    <property type="match status" value="1"/>
</dbReference>
<dbReference type="SUPFAM" id="SSF56935">
    <property type="entry name" value="Porins"/>
    <property type="match status" value="1"/>
</dbReference>
<protein>
    <submittedName>
        <fullName evidence="8">TonB-dependent receptor</fullName>
    </submittedName>
</protein>
<dbReference type="SUPFAM" id="SSF49464">
    <property type="entry name" value="Carboxypeptidase regulatory domain-like"/>
    <property type="match status" value="1"/>
</dbReference>
<evidence type="ECO:0000256" key="2">
    <source>
        <dbReference type="ARBA" id="ARBA00023136"/>
    </source>
</evidence>
<feature type="signal peptide" evidence="5">
    <location>
        <begin position="1"/>
        <end position="23"/>
    </location>
</feature>
<dbReference type="PANTHER" id="PTHR40980">
    <property type="entry name" value="PLUG DOMAIN-CONTAINING PROTEIN"/>
    <property type="match status" value="1"/>
</dbReference>
<keyword evidence="5" id="KW-0732">Signal</keyword>
<dbReference type="AlphaFoldDB" id="A0A7D4UN85"/>
<evidence type="ECO:0000259" key="7">
    <source>
        <dbReference type="Pfam" id="PF07715"/>
    </source>
</evidence>
<feature type="domain" description="TonB-dependent receptor plug" evidence="7">
    <location>
        <begin position="136"/>
        <end position="234"/>
    </location>
</feature>
<evidence type="ECO:0000313" key="8">
    <source>
        <dbReference type="EMBL" id="QKJ31801.1"/>
    </source>
</evidence>
<dbReference type="Pfam" id="PF13715">
    <property type="entry name" value="CarbopepD_reg_2"/>
    <property type="match status" value="1"/>
</dbReference>
<evidence type="ECO:0000259" key="6">
    <source>
        <dbReference type="Pfam" id="PF00593"/>
    </source>
</evidence>
<organism evidence="8 9">
    <name type="scientific">Mucilaginibacter mali</name>
    <dbReference type="NCBI Taxonomy" id="2740462"/>
    <lineage>
        <taxon>Bacteria</taxon>
        <taxon>Pseudomonadati</taxon>
        <taxon>Bacteroidota</taxon>
        <taxon>Sphingobacteriia</taxon>
        <taxon>Sphingobacteriales</taxon>
        <taxon>Sphingobacteriaceae</taxon>
        <taxon>Mucilaginibacter</taxon>
    </lineage>
</organism>
<name>A0A7D4UN85_9SPHI</name>
<keyword evidence="3" id="KW-0998">Cell outer membrane</keyword>
<dbReference type="InterPro" id="IPR008969">
    <property type="entry name" value="CarboxyPept-like_regulatory"/>
</dbReference>
<dbReference type="InterPro" id="IPR000531">
    <property type="entry name" value="Beta-barrel_TonB"/>
</dbReference>
<keyword evidence="2 4" id="KW-0472">Membrane</keyword>
<feature type="chain" id="PRO_5028982558" evidence="5">
    <location>
        <begin position="24"/>
        <end position="926"/>
    </location>
</feature>